<dbReference type="SUPFAM" id="SSF53098">
    <property type="entry name" value="Ribonuclease H-like"/>
    <property type="match status" value="1"/>
</dbReference>
<dbReference type="Gene3D" id="3.30.420.10">
    <property type="entry name" value="Ribonuclease H-like superfamily/Ribonuclease H"/>
    <property type="match status" value="1"/>
</dbReference>
<proteinExistence type="predicted"/>
<dbReference type="InterPro" id="IPR036397">
    <property type="entry name" value="RNaseH_sf"/>
</dbReference>
<accession>A0ABV6CYK3</accession>
<evidence type="ECO:0000313" key="2">
    <source>
        <dbReference type="Proteomes" id="UP001589798"/>
    </source>
</evidence>
<dbReference type="InterPro" id="IPR012337">
    <property type="entry name" value="RNaseH-like_sf"/>
</dbReference>
<sequence length="184" mass="20485">MIVFLDFEASSLGKRSYPVEVAWVFEDGREEAHLIRPAPEWTDWDEEAAAIHGISRALLVAEGEPPETVAARMAEVLGGHDLVASAPSWDGKWLSTLLRAARLPRHQLRLRRSRDARRECAAAMVGSRVAPEHLDRAVDEILAAALEHAVRTPPAHRALPDAREERDRWNAVRSAAQAWLQRAG</sequence>
<gene>
    <name evidence="1" type="ORF">ACFFJC_14425</name>
</gene>
<keyword evidence="2" id="KW-1185">Reference proteome</keyword>
<name>A0ABV6CYK3_9SPHN</name>
<dbReference type="Proteomes" id="UP001589798">
    <property type="component" value="Unassembled WGS sequence"/>
</dbReference>
<dbReference type="EMBL" id="JBHLWK010000017">
    <property type="protein sequence ID" value="MFC0205457.1"/>
    <property type="molecule type" value="Genomic_DNA"/>
</dbReference>
<protein>
    <submittedName>
        <fullName evidence="1">Transcriptional regulator</fullName>
    </submittedName>
</protein>
<organism evidence="1 2">
    <name type="scientific">Novosphingobium soli</name>
    <dbReference type="NCBI Taxonomy" id="574956"/>
    <lineage>
        <taxon>Bacteria</taxon>
        <taxon>Pseudomonadati</taxon>
        <taxon>Pseudomonadota</taxon>
        <taxon>Alphaproteobacteria</taxon>
        <taxon>Sphingomonadales</taxon>
        <taxon>Sphingomonadaceae</taxon>
        <taxon>Novosphingobium</taxon>
    </lineage>
</organism>
<evidence type="ECO:0000313" key="1">
    <source>
        <dbReference type="EMBL" id="MFC0205457.1"/>
    </source>
</evidence>
<dbReference type="RefSeq" id="WP_379488189.1">
    <property type="nucleotide sequence ID" value="NZ_JBHLWK010000017.1"/>
</dbReference>
<comment type="caution">
    <text evidence="1">The sequence shown here is derived from an EMBL/GenBank/DDBJ whole genome shotgun (WGS) entry which is preliminary data.</text>
</comment>
<reference evidence="1 2" key="1">
    <citation type="submission" date="2024-09" db="EMBL/GenBank/DDBJ databases">
        <authorList>
            <person name="Sun Q."/>
            <person name="Mori K."/>
        </authorList>
    </citation>
    <scope>NUCLEOTIDE SEQUENCE [LARGE SCALE GENOMIC DNA]</scope>
    <source>
        <strain evidence="1 2">CCM 7706</strain>
    </source>
</reference>